<sequence>MAPVEEQEEEGTVGGAGGLVPRYAVGSEVEVQIADRSFHGAYYEAIVTARLPDSGGYEVVYSTLVEDGGGGPLREAVAPANVRPRPSPLPPPGAARCDLNVFDMVEAYHNEGWWPGVVSGAWPASTVTEPRYAVSLPTREVLEVVASLVRPRRVFVRGRWMDMQEVVPRVPLYDEGSKVEVICPQGKQGMMTATVIKMVDSANYVVQHGDSKRSILVLHSRYIRPPPDFDRLKFQYNLEPSAEVEVYQDGTWLPGVISEIGSCESSKYAVRVKKHNNADEEDYTLVSSAFLRPCCKWDGQQWRLSSTKASYQLHKKHARKRKYTLSIENSLSPVFSTPGGDSDRNSFVRNKRMRTDNVRNEGLHMRHSLHPNEVTTGSSSKGDIDMEAPADKHTTMMENLDNEIEAKGKECMPASNIVLNMSCKHGDRKKRNCLTKAFANTRGNDKSSYLDVIEISDSSGYSDVIEIDDSSSCNPSRRRKRRKSPIDTGDGLNCRTVQLHQESLPNSAQNTPSNQCVLLALGLEEASHVPSNNEGVPLTPLSCYPDLVMQPLQVLPTLNERKELPLSDHVCSEAEPVAPYDSTARDGIQEMCQEVTEAKILLADDCDEVPDTFSLTSQNSKQSIGDPVHGKASSMRQLSRNSEVSIYLKIGSSSSAEQVVKVDVLCIAKLTNNASCY</sequence>
<feature type="domain" description="Agenet" evidence="2">
    <location>
        <begin position="171"/>
        <end position="231"/>
    </location>
</feature>
<dbReference type="SMART" id="SM00743">
    <property type="entry name" value="Agenet"/>
    <property type="match status" value="4"/>
</dbReference>
<dbReference type="EMBL" id="JAUUTY010000003">
    <property type="protein sequence ID" value="KAK1665106.1"/>
    <property type="molecule type" value="Genomic_DNA"/>
</dbReference>
<name>A0AAD8SWI8_LOLMU</name>
<feature type="domain" description="Agenet" evidence="2">
    <location>
        <begin position="97"/>
        <end position="157"/>
    </location>
</feature>
<feature type="region of interest" description="Disordered" evidence="1">
    <location>
        <begin position="466"/>
        <end position="492"/>
    </location>
</feature>
<evidence type="ECO:0000256" key="1">
    <source>
        <dbReference type="SAM" id="MobiDB-lite"/>
    </source>
</evidence>
<proteinExistence type="predicted"/>
<evidence type="ECO:0000313" key="3">
    <source>
        <dbReference type="EMBL" id="KAK1665102.1"/>
    </source>
</evidence>
<dbReference type="Proteomes" id="UP001231189">
    <property type="component" value="Unassembled WGS sequence"/>
</dbReference>
<dbReference type="PANTHER" id="PTHR31917:SF150">
    <property type="entry name" value="OS01G0556800 PROTEIN"/>
    <property type="match status" value="1"/>
</dbReference>
<reference evidence="3" key="1">
    <citation type="submission" date="2023-07" db="EMBL/GenBank/DDBJ databases">
        <title>A chromosome-level genome assembly of Lolium multiflorum.</title>
        <authorList>
            <person name="Chen Y."/>
            <person name="Copetti D."/>
            <person name="Kolliker R."/>
            <person name="Studer B."/>
        </authorList>
    </citation>
    <scope>NUCLEOTIDE SEQUENCE</scope>
    <source>
        <strain evidence="3">02402/16</strain>
        <tissue evidence="3">Leaf</tissue>
    </source>
</reference>
<feature type="domain" description="Agenet" evidence="2">
    <location>
        <begin position="236"/>
        <end position="299"/>
    </location>
</feature>
<accession>A0AAD8SWI8</accession>
<evidence type="ECO:0000313" key="4">
    <source>
        <dbReference type="EMBL" id="KAK1665106.1"/>
    </source>
</evidence>
<dbReference type="PANTHER" id="PTHR31917">
    <property type="entry name" value="AGENET DOMAIN-CONTAINING PROTEIN-RELATED"/>
    <property type="match status" value="1"/>
</dbReference>
<protein>
    <recommendedName>
        <fullName evidence="2">Agenet domain-containing protein</fullName>
    </recommendedName>
</protein>
<organism evidence="3 5">
    <name type="scientific">Lolium multiflorum</name>
    <name type="common">Italian ryegrass</name>
    <name type="synonym">Lolium perenne subsp. multiflorum</name>
    <dbReference type="NCBI Taxonomy" id="4521"/>
    <lineage>
        <taxon>Eukaryota</taxon>
        <taxon>Viridiplantae</taxon>
        <taxon>Streptophyta</taxon>
        <taxon>Embryophyta</taxon>
        <taxon>Tracheophyta</taxon>
        <taxon>Spermatophyta</taxon>
        <taxon>Magnoliopsida</taxon>
        <taxon>Liliopsida</taxon>
        <taxon>Poales</taxon>
        <taxon>Poaceae</taxon>
        <taxon>BOP clade</taxon>
        <taxon>Pooideae</taxon>
        <taxon>Poodae</taxon>
        <taxon>Poeae</taxon>
        <taxon>Poeae Chloroplast Group 2 (Poeae type)</taxon>
        <taxon>Loliodinae</taxon>
        <taxon>Loliinae</taxon>
        <taxon>Lolium</taxon>
    </lineage>
</organism>
<evidence type="ECO:0000313" key="5">
    <source>
        <dbReference type="Proteomes" id="UP001231189"/>
    </source>
</evidence>
<dbReference type="Pfam" id="PF05641">
    <property type="entry name" value="Agenet"/>
    <property type="match status" value="1"/>
</dbReference>
<keyword evidence="5" id="KW-1185">Reference proteome</keyword>
<evidence type="ECO:0000259" key="2">
    <source>
        <dbReference type="SMART" id="SM00743"/>
    </source>
</evidence>
<dbReference type="EMBL" id="JAUUTY010000003">
    <property type="protein sequence ID" value="KAK1665102.1"/>
    <property type="molecule type" value="Genomic_DNA"/>
</dbReference>
<feature type="domain" description="Agenet" evidence="2">
    <location>
        <begin position="21"/>
        <end position="90"/>
    </location>
</feature>
<dbReference type="InterPro" id="IPR014002">
    <property type="entry name" value="Agenet_dom_plant"/>
</dbReference>
<comment type="caution">
    <text evidence="3">The sequence shown here is derived from an EMBL/GenBank/DDBJ whole genome shotgun (WGS) entry which is preliminary data.</text>
</comment>
<dbReference type="AlphaFoldDB" id="A0AAD8SWI8"/>
<gene>
    <name evidence="3" type="ORF">QYE76_053261</name>
    <name evidence="4" type="ORF">QYE76_053265</name>
</gene>
<dbReference type="InterPro" id="IPR008395">
    <property type="entry name" value="Agenet-like_dom"/>
</dbReference>